<keyword evidence="3" id="KW-1185">Reference proteome</keyword>
<accession>A0AAD7HNK7</accession>
<protein>
    <submittedName>
        <fullName evidence="2">Uncharacterized protein</fullName>
    </submittedName>
</protein>
<dbReference type="Proteomes" id="UP001215280">
    <property type="component" value="Unassembled WGS sequence"/>
</dbReference>
<comment type="caution">
    <text evidence="2">The sequence shown here is derived from an EMBL/GenBank/DDBJ whole genome shotgun (WGS) entry which is preliminary data.</text>
</comment>
<gene>
    <name evidence="2" type="ORF">DFH07DRAFT_854589</name>
</gene>
<name>A0AAD7HNK7_9AGAR</name>
<proteinExistence type="predicted"/>
<organism evidence="2 3">
    <name type="scientific">Mycena maculata</name>
    <dbReference type="NCBI Taxonomy" id="230809"/>
    <lineage>
        <taxon>Eukaryota</taxon>
        <taxon>Fungi</taxon>
        <taxon>Dikarya</taxon>
        <taxon>Basidiomycota</taxon>
        <taxon>Agaricomycotina</taxon>
        <taxon>Agaricomycetes</taxon>
        <taxon>Agaricomycetidae</taxon>
        <taxon>Agaricales</taxon>
        <taxon>Marasmiineae</taxon>
        <taxon>Mycenaceae</taxon>
        <taxon>Mycena</taxon>
    </lineage>
</organism>
<feature type="region of interest" description="Disordered" evidence="1">
    <location>
        <begin position="1"/>
        <end position="22"/>
    </location>
</feature>
<dbReference type="AlphaFoldDB" id="A0AAD7HNK7"/>
<feature type="compositionally biased region" description="Pro residues" evidence="1">
    <location>
        <begin position="305"/>
        <end position="314"/>
    </location>
</feature>
<evidence type="ECO:0000256" key="1">
    <source>
        <dbReference type="SAM" id="MobiDB-lite"/>
    </source>
</evidence>
<feature type="region of interest" description="Disordered" evidence="1">
    <location>
        <begin position="286"/>
        <end position="314"/>
    </location>
</feature>
<evidence type="ECO:0000313" key="3">
    <source>
        <dbReference type="Proteomes" id="UP001215280"/>
    </source>
</evidence>
<dbReference type="EMBL" id="JARJLG010000235">
    <property type="protein sequence ID" value="KAJ7724720.1"/>
    <property type="molecule type" value="Genomic_DNA"/>
</dbReference>
<evidence type="ECO:0000313" key="2">
    <source>
        <dbReference type="EMBL" id="KAJ7724720.1"/>
    </source>
</evidence>
<sequence length="314" mass="33655">MSSAATVELGNGESPSPPNAPRNEAIAVSETLFCGSSQPLTHVEYCHLRLPSPIQILPITYATSESKEPTLSPPRSSSNGCGTLVHTSATPRRGEHGALVWRAPKSGAMDVVLVLEDKYVPRVMKTRRAGCGCARRPVGCAVCGNPLGAIVVPCRAHTGSDSPTQTPVYEFAPSAVSPPLPPVALPVPVPVRPAQPRFPPPPTFRTPAEANEYYTIRLNNALRLLETRAPGDPSRTAELDATQESLALIQQDTARMQQEAAQIRLETARMERDSALMRQEILRLEPGRNDPRTVGASPRVFIPPSALPPASLPP</sequence>
<reference evidence="2" key="1">
    <citation type="submission" date="2023-03" db="EMBL/GenBank/DDBJ databases">
        <title>Massive genome expansion in bonnet fungi (Mycena s.s.) driven by repeated elements and novel gene families across ecological guilds.</title>
        <authorList>
            <consortium name="Lawrence Berkeley National Laboratory"/>
            <person name="Harder C.B."/>
            <person name="Miyauchi S."/>
            <person name="Viragh M."/>
            <person name="Kuo A."/>
            <person name="Thoen E."/>
            <person name="Andreopoulos B."/>
            <person name="Lu D."/>
            <person name="Skrede I."/>
            <person name="Drula E."/>
            <person name="Henrissat B."/>
            <person name="Morin E."/>
            <person name="Kohler A."/>
            <person name="Barry K."/>
            <person name="LaButti K."/>
            <person name="Morin E."/>
            <person name="Salamov A."/>
            <person name="Lipzen A."/>
            <person name="Mereny Z."/>
            <person name="Hegedus B."/>
            <person name="Baldrian P."/>
            <person name="Stursova M."/>
            <person name="Weitz H."/>
            <person name="Taylor A."/>
            <person name="Grigoriev I.V."/>
            <person name="Nagy L.G."/>
            <person name="Martin F."/>
            <person name="Kauserud H."/>
        </authorList>
    </citation>
    <scope>NUCLEOTIDE SEQUENCE</scope>
    <source>
        <strain evidence="2">CBHHK188m</strain>
    </source>
</reference>